<keyword evidence="3" id="KW-1185">Reference proteome</keyword>
<gene>
    <name evidence="2" type="ORF">GN277_07310</name>
</gene>
<dbReference type="CDD" id="cd00038">
    <property type="entry name" value="CAP_ED"/>
    <property type="match status" value="1"/>
</dbReference>
<dbReference type="RefSeq" id="WP_159750501.1">
    <property type="nucleotide sequence ID" value="NZ_WUQX01000001.1"/>
</dbReference>
<dbReference type="Gene3D" id="2.60.120.10">
    <property type="entry name" value="Jelly Rolls"/>
    <property type="match status" value="1"/>
</dbReference>
<sequence length="166" mass="19140">MDEKAKKPRMQTFHADDMILKEGEVSGSMFKILSGSVAVFNRYGEKDEHLIGIYSKGRCFGELNVFSDLPCIYTAVAYNDVLVMRVTGDSLEEFIATNARNVIDIMQNMAHTVRMMQKNIEFLIDDFSQKEDEEQKKKDEIRSKIMQYTNPMNYPLANLIHTNVRV</sequence>
<dbReference type="PROSITE" id="PS50042">
    <property type="entry name" value="CNMP_BINDING_3"/>
    <property type="match status" value="1"/>
</dbReference>
<comment type="caution">
    <text evidence="2">The sequence shown here is derived from an EMBL/GenBank/DDBJ whole genome shotgun (WGS) entry which is preliminary data.</text>
</comment>
<dbReference type="Proteomes" id="UP000460412">
    <property type="component" value="Unassembled WGS sequence"/>
</dbReference>
<reference evidence="2 3" key="1">
    <citation type="submission" date="2019-12" db="EMBL/GenBank/DDBJ databases">
        <title>Sporaefaciens musculi gen. nov., sp. nov., a novel bacterium isolated from the caecum of an obese mouse.</title>
        <authorList>
            <person name="Rasmussen T.S."/>
            <person name="Streidl T."/>
            <person name="Hitch T.C.A."/>
            <person name="Wortmann E."/>
            <person name="Deptula P."/>
            <person name="Hansen M."/>
            <person name="Nielsen D.S."/>
            <person name="Clavel T."/>
            <person name="Vogensen F.K."/>
        </authorList>
    </citation>
    <scope>NUCLEOTIDE SEQUENCE [LARGE SCALE GENOMIC DNA]</scope>
    <source>
        <strain evidence="2 3">WCA-9-b2</strain>
    </source>
</reference>
<dbReference type="SUPFAM" id="SSF51206">
    <property type="entry name" value="cAMP-binding domain-like"/>
    <property type="match status" value="1"/>
</dbReference>
<dbReference type="InterPro" id="IPR014710">
    <property type="entry name" value="RmlC-like_jellyroll"/>
</dbReference>
<dbReference type="Pfam" id="PF00027">
    <property type="entry name" value="cNMP_binding"/>
    <property type="match status" value="1"/>
</dbReference>
<protein>
    <submittedName>
        <fullName evidence="2">Cyclic nucleotide-binding domain-containing protein</fullName>
    </submittedName>
</protein>
<feature type="domain" description="Cyclic nucleotide-binding" evidence="1">
    <location>
        <begin position="1"/>
        <end position="112"/>
    </location>
</feature>
<dbReference type="EMBL" id="WUQX01000001">
    <property type="protein sequence ID" value="MXP75195.1"/>
    <property type="molecule type" value="Genomic_DNA"/>
</dbReference>
<name>A0A7X3MEZ0_9FIRM</name>
<organism evidence="2 3">
    <name type="scientific">Sporofaciens musculi</name>
    <dbReference type="NCBI Taxonomy" id="2681861"/>
    <lineage>
        <taxon>Bacteria</taxon>
        <taxon>Bacillati</taxon>
        <taxon>Bacillota</taxon>
        <taxon>Clostridia</taxon>
        <taxon>Lachnospirales</taxon>
        <taxon>Lachnospiraceae</taxon>
        <taxon>Sporofaciens</taxon>
    </lineage>
</organism>
<evidence type="ECO:0000313" key="3">
    <source>
        <dbReference type="Proteomes" id="UP000460412"/>
    </source>
</evidence>
<accession>A0A7X3MEZ0</accession>
<dbReference type="AlphaFoldDB" id="A0A7X3MEZ0"/>
<dbReference type="InterPro" id="IPR000595">
    <property type="entry name" value="cNMP-bd_dom"/>
</dbReference>
<evidence type="ECO:0000259" key="1">
    <source>
        <dbReference type="PROSITE" id="PS50042"/>
    </source>
</evidence>
<dbReference type="InterPro" id="IPR018490">
    <property type="entry name" value="cNMP-bd_dom_sf"/>
</dbReference>
<proteinExistence type="predicted"/>
<evidence type="ECO:0000313" key="2">
    <source>
        <dbReference type="EMBL" id="MXP75195.1"/>
    </source>
</evidence>